<name>A0A5C6BSW9_9PLAN</name>
<dbReference type="PANTHER" id="PTHR48081">
    <property type="entry name" value="AB HYDROLASE SUPERFAMILY PROTEIN C4A8.06C"/>
    <property type="match status" value="1"/>
</dbReference>
<keyword evidence="2" id="KW-0732">Signal</keyword>
<dbReference type="SUPFAM" id="SSF53474">
    <property type="entry name" value="alpha/beta-Hydrolases"/>
    <property type="match status" value="1"/>
</dbReference>
<evidence type="ECO:0000256" key="2">
    <source>
        <dbReference type="SAM" id="SignalP"/>
    </source>
</evidence>
<dbReference type="Pfam" id="PF20434">
    <property type="entry name" value="BD-FAE"/>
    <property type="match status" value="1"/>
</dbReference>
<dbReference type="Proteomes" id="UP000320735">
    <property type="component" value="Unassembled WGS sequence"/>
</dbReference>
<reference evidence="4 5" key="1">
    <citation type="submission" date="2019-02" db="EMBL/GenBank/DDBJ databases">
        <title>Deep-cultivation of Planctomycetes and their phenomic and genomic characterization uncovers novel biology.</title>
        <authorList>
            <person name="Wiegand S."/>
            <person name="Jogler M."/>
            <person name="Boedeker C."/>
            <person name="Pinto D."/>
            <person name="Vollmers J."/>
            <person name="Rivas-Marin E."/>
            <person name="Kohn T."/>
            <person name="Peeters S.H."/>
            <person name="Heuer A."/>
            <person name="Rast P."/>
            <person name="Oberbeckmann S."/>
            <person name="Bunk B."/>
            <person name="Jeske O."/>
            <person name="Meyerdierks A."/>
            <person name="Storesund J.E."/>
            <person name="Kallscheuer N."/>
            <person name="Luecker S."/>
            <person name="Lage O.M."/>
            <person name="Pohl T."/>
            <person name="Merkel B.J."/>
            <person name="Hornburger P."/>
            <person name="Mueller R.-W."/>
            <person name="Bruemmer F."/>
            <person name="Labrenz M."/>
            <person name="Spormann A.M."/>
            <person name="Op Den Camp H."/>
            <person name="Overmann J."/>
            <person name="Amann R."/>
            <person name="Jetten M.S.M."/>
            <person name="Mascher T."/>
            <person name="Medema M.H."/>
            <person name="Devos D.P."/>
            <person name="Kaster A.-K."/>
            <person name="Ovreas L."/>
            <person name="Rohde M."/>
            <person name="Galperin M.Y."/>
            <person name="Jogler C."/>
        </authorList>
    </citation>
    <scope>NUCLEOTIDE SEQUENCE [LARGE SCALE GENOMIC DNA]</scope>
    <source>
        <strain evidence="4 5">CA54</strain>
    </source>
</reference>
<feature type="signal peptide" evidence="2">
    <location>
        <begin position="1"/>
        <end position="33"/>
    </location>
</feature>
<dbReference type="PANTHER" id="PTHR48081:SF6">
    <property type="entry name" value="PEPTIDASE S9 PROLYL OLIGOPEPTIDASE CATALYTIC DOMAIN-CONTAINING PROTEIN"/>
    <property type="match status" value="1"/>
</dbReference>
<organism evidence="4 5">
    <name type="scientific">Symmachiella macrocystis</name>
    <dbReference type="NCBI Taxonomy" id="2527985"/>
    <lineage>
        <taxon>Bacteria</taxon>
        <taxon>Pseudomonadati</taxon>
        <taxon>Planctomycetota</taxon>
        <taxon>Planctomycetia</taxon>
        <taxon>Planctomycetales</taxon>
        <taxon>Planctomycetaceae</taxon>
        <taxon>Symmachiella</taxon>
    </lineage>
</organism>
<keyword evidence="1 4" id="KW-0378">Hydrolase</keyword>
<keyword evidence="5" id="KW-1185">Reference proteome</keyword>
<evidence type="ECO:0000256" key="1">
    <source>
        <dbReference type="ARBA" id="ARBA00022801"/>
    </source>
</evidence>
<feature type="domain" description="BD-FAE-like" evidence="3">
    <location>
        <begin position="84"/>
        <end position="279"/>
    </location>
</feature>
<accession>A0A5C6BSW9</accession>
<dbReference type="InterPro" id="IPR049492">
    <property type="entry name" value="BD-FAE-like_dom"/>
</dbReference>
<evidence type="ECO:0000313" key="5">
    <source>
        <dbReference type="Proteomes" id="UP000320735"/>
    </source>
</evidence>
<gene>
    <name evidence="4" type="primary">axeA1_1</name>
    <name evidence="4" type="ORF">CA54_28210</name>
</gene>
<evidence type="ECO:0000259" key="3">
    <source>
        <dbReference type="Pfam" id="PF20434"/>
    </source>
</evidence>
<dbReference type="AlphaFoldDB" id="A0A5C6BSW9"/>
<dbReference type="Gene3D" id="3.40.50.1820">
    <property type="entry name" value="alpha/beta hydrolase"/>
    <property type="match status" value="1"/>
</dbReference>
<dbReference type="EC" id="3.1.1.72" evidence="4"/>
<feature type="chain" id="PRO_5022772102" evidence="2">
    <location>
        <begin position="34"/>
        <end position="327"/>
    </location>
</feature>
<proteinExistence type="predicted"/>
<sequence precursor="true">MIPIDSKTTFVFRRCAAFLVLLVVLSGPLTAFAAEPLVLPLWSGDAPGSENIDEAEIVMDRGAGKGYRDRSIAQVHQPTVTVLLPKAKKPSAAIVICPGGGFSRVVIDKEGIDFAKFLNQHGVAGIVLKYRTAESKAHFYGISAATADVQRAIRLTRARAAAWNIDPQKIGVFGFSAGGSIASYAATHFDPGQRSSLDPVERQRCRPDFVGLGYPLVSLRNEVTGGRYQKTAFGKNPTPQQIRQYSNELHVSKNTPPSFLVHTEDDTAVPVKNTHQFAAACKDAGVPCTTFIREKGGHGYGIKDRGNPINQWPTAFVGWLKDRGLME</sequence>
<dbReference type="InterPro" id="IPR050300">
    <property type="entry name" value="GDXG_lipolytic_enzyme"/>
</dbReference>
<dbReference type="InterPro" id="IPR029058">
    <property type="entry name" value="AB_hydrolase_fold"/>
</dbReference>
<protein>
    <submittedName>
        <fullName evidence="4">Acetylxylan esterase</fullName>
        <ecNumber evidence="4">3.1.1.72</ecNumber>
    </submittedName>
</protein>
<dbReference type="GO" id="GO:0046555">
    <property type="term" value="F:acetylxylan esterase activity"/>
    <property type="evidence" value="ECO:0007669"/>
    <property type="project" value="UniProtKB-EC"/>
</dbReference>
<dbReference type="EMBL" id="SJPP01000001">
    <property type="protein sequence ID" value="TWU13979.1"/>
    <property type="molecule type" value="Genomic_DNA"/>
</dbReference>
<evidence type="ECO:0000313" key="4">
    <source>
        <dbReference type="EMBL" id="TWU13979.1"/>
    </source>
</evidence>
<comment type="caution">
    <text evidence="4">The sequence shown here is derived from an EMBL/GenBank/DDBJ whole genome shotgun (WGS) entry which is preliminary data.</text>
</comment>